<evidence type="ECO:0000313" key="5">
    <source>
        <dbReference type="Ensembl" id="ENSVKKP00000019681.1"/>
    </source>
</evidence>
<sequence>MSFYKATKSLAEQLDPKGELIAVDSIVDQNNFRPLCLVHSRSNNPWWKKHRFYKTGYKLCDVLSVEDHAAQMDVQDSTSIHIVNQVDGTLEGDIGGQVESAAVEVKGAASQSHERSVKVKKIYVSAEVLDSIIRKGKIRMGHELIKQSKEFQRNLHVITEAIEVVEETQFDESSKAEGGLFYEAWIKMRVKGTRGTKKAILIPKNCILAFTVKQLRIQGNLAGNIVIYVRTVLV</sequence>
<keyword evidence="6" id="KW-1185">Reference proteome</keyword>
<dbReference type="GO" id="GO:0042742">
    <property type="term" value="P:defense response to bacterium"/>
    <property type="evidence" value="ECO:0007669"/>
    <property type="project" value="TreeGrafter"/>
</dbReference>
<dbReference type="OMA" id="LAYKVWD"/>
<dbReference type="GO" id="GO:0001786">
    <property type="term" value="F:phosphatidylserine binding"/>
    <property type="evidence" value="ECO:0007669"/>
    <property type="project" value="TreeGrafter"/>
</dbReference>
<reference evidence="5" key="2">
    <citation type="submission" date="2025-09" db="UniProtKB">
        <authorList>
            <consortium name="Ensembl"/>
        </authorList>
    </citation>
    <scope>IDENTIFICATION</scope>
</reference>
<feature type="domain" description="Gasdermin pore forming" evidence="4">
    <location>
        <begin position="3"/>
        <end position="222"/>
    </location>
</feature>
<evidence type="ECO:0000256" key="3">
    <source>
        <dbReference type="ARBA" id="ARBA00023136"/>
    </source>
</evidence>
<evidence type="ECO:0000259" key="4">
    <source>
        <dbReference type="Pfam" id="PF04598"/>
    </source>
</evidence>
<dbReference type="InterPro" id="IPR007677">
    <property type="entry name" value="Gasdermin"/>
</dbReference>
<evidence type="ECO:0000256" key="2">
    <source>
        <dbReference type="ARBA" id="ARBA00009279"/>
    </source>
</evidence>
<dbReference type="PANTHER" id="PTHR16399:SF18">
    <property type="entry name" value="GASDERMIN-A"/>
    <property type="match status" value="1"/>
</dbReference>
<name>A0A8D2LCA1_VARKO</name>
<organism evidence="5 6">
    <name type="scientific">Varanus komodoensis</name>
    <name type="common">Komodo dragon</name>
    <dbReference type="NCBI Taxonomy" id="61221"/>
    <lineage>
        <taxon>Eukaryota</taxon>
        <taxon>Metazoa</taxon>
        <taxon>Chordata</taxon>
        <taxon>Craniata</taxon>
        <taxon>Vertebrata</taxon>
        <taxon>Euteleostomi</taxon>
        <taxon>Lepidosauria</taxon>
        <taxon>Squamata</taxon>
        <taxon>Bifurcata</taxon>
        <taxon>Unidentata</taxon>
        <taxon>Episquamata</taxon>
        <taxon>Toxicofera</taxon>
        <taxon>Anguimorpha</taxon>
        <taxon>Paleoanguimorpha</taxon>
        <taxon>Varanoidea</taxon>
        <taxon>Varanidae</taxon>
        <taxon>Varanus</taxon>
    </lineage>
</organism>
<protein>
    <recommendedName>
        <fullName evidence="4">Gasdermin pore forming domain-containing protein</fullName>
    </recommendedName>
</protein>
<accession>A0A8D2LCA1</accession>
<dbReference type="GO" id="GO:0012505">
    <property type="term" value="C:endomembrane system"/>
    <property type="evidence" value="ECO:0007669"/>
    <property type="project" value="UniProtKB-SubCell"/>
</dbReference>
<dbReference type="GO" id="GO:0070273">
    <property type="term" value="F:phosphatidylinositol-4-phosphate binding"/>
    <property type="evidence" value="ECO:0007669"/>
    <property type="project" value="TreeGrafter"/>
</dbReference>
<dbReference type="Proteomes" id="UP000694545">
    <property type="component" value="Unplaced"/>
</dbReference>
<reference evidence="5" key="1">
    <citation type="submission" date="2025-08" db="UniProtKB">
        <authorList>
            <consortium name="Ensembl"/>
        </authorList>
    </citation>
    <scope>IDENTIFICATION</scope>
</reference>
<dbReference type="AlphaFoldDB" id="A0A8D2LCA1"/>
<evidence type="ECO:0000256" key="1">
    <source>
        <dbReference type="ARBA" id="ARBA00004308"/>
    </source>
</evidence>
<dbReference type="GO" id="GO:0005546">
    <property type="term" value="F:phosphatidylinositol-4,5-bisphosphate binding"/>
    <property type="evidence" value="ECO:0007669"/>
    <property type="project" value="TreeGrafter"/>
</dbReference>
<dbReference type="Ensembl" id="ENSVKKT00000020166.1">
    <property type="protein sequence ID" value="ENSVKKP00000019681.1"/>
    <property type="gene ID" value="ENSVKKG00000013327.1"/>
</dbReference>
<comment type="similarity">
    <text evidence="2">Belongs to the gasdermin family.</text>
</comment>
<dbReference type="InterPro" id="IPR040460">
    <property type="entry name" value="Gasdermin_pore"/>
</dbReference>
<evidence type="ECO:0000313" key="6">
    <source>
        <dbReference type="Proteomes" id="UP000694545"/>
    </source>
</evidence>
<keyword evidence="3" id="KW-0472">Membrane</keyword>
<proteinExistence type="inferred from homology"/>
<comment type="subcellular location">
    <subcellularLocation>
        <location evidence="1">Endomembrane system</location>
    </subcellularLocation>
</comment>
<dbReference type="Pfam" id="PF04598">
    <property type="entry name" value="Gasdermin"/>
    <property type="match status" value="1"/>
</dbReference>
<dbReference type="GO" id="GO:0070269">
    <property type="term" value="P:pyroptotic inflammatory response"/>
    <property type="evidence" value="ECO:0007669"/>
    <property type="project" value="TreeGrafter"/>
</dbReference>
<dbReference type="PANTHER" id="PTHR16399">
    <property type="entry name" value="GASDERMIN"/>
    <property type="match status" value="1"/>
</dbReference>